<dbReference type="EMBL" id="JANEYF010000904">
    <property type="protein sequence ID" value="KAJ8967031.1"/>
    <property type="molecule type" value="Genomic_DNA"/>
</dbReference>
<keyword evidence="2" id="KW-1185">Reference proteome</keyword>
<dbReference type="AlphaFoldDB" id="A0AAV8ZPW4"/>
<reference evidence="1" key="1">
    <citation type="journal article" date="2023" name="Insect Mol. Biol.">
        <title>Genome sequencing provides insights into the evolution of gene families encoding plant cell wall-degrading enzymes in longhorned beetles.</title>
        <authorList>
            <person name="Shin N.R."/>
            <person name="Okamura Y."/>
            <person name="Kirsch R."/>
            <person name="Pauchet Y."/>
        </authorList>
    </citation>
    <scope>NUCLEOTIDE SEQUENCE</scope>
    <source>
        <strain evidence="1">RBIC_L_NR</strain>
    </source>
</reference>
<protein>
    <submittedName>
        <fullName evidence="1">Uncharacterized protein</fullName>
    </submittedName>
</protein>
<proteinExistence type="predicted"/>
<dbReference type="PANTHER" id="PTHR43615">
    <property type="entry name" value="PHOSPHOENOLPYRUVATE SYNTHASE-RELATED"/>
    <property type="match status" value="1"/>
</dbReference>
<sequence>MFRAIRRHRLYPGWRSQKFPEIMHGIPVPEKDEEVHVGPTDKICRGTPVCTGTVKARACVIKNFDHIDQLQTGNHFNSAC</sequence>
<accession>A0AAV8ZPW4</accession>
<name>A0AAV8ZPW4_9CUCU</name>
<evidence type="ECO:0000313" key="1">
    <source>
        <dbReference type="EMBL" id="KAJ8967031.1"/>
    </source>
</evidence>
<dbReference type="InterPro" id="IPR051549">
    <property type="entry name" value="PEP_Utilizing_Enz"/>
</dbReference>
<gene>
    <name evidence="1" type="ORF">NQ314_003148</name>
</gene>
<dbReference type="PANTHER" id="PTHR43615:SF1">
    <property type="entry name" value="PPDK_N DOMAIN-CONTAINING PROTEIN"/>
    <property type="match status" value="1"/>
</dbReference>
<organism evidence="1 2">
    <name type="scientific">Rhamnusium bicolor</name>
    <dbReference type="NCBI Taxonomy" id="1586634"/>
    <lineage>
        <taxon>Eukaryota</taxon>
        <taxon>Metazoa</taxon>
        <taxon>Ecdysozoa</taxon>
        <taxon>Arthropoda</taxon>
        <taxon>Hexapoda</taxon>
        <taxon>Insecta</taxon>
        <taxon>Pterygota</taxon>
        <taxon>Neoptera</taxon>
        <taxon>Endopterygota</taxon>
        <taxon>Coleoptera</taxon>
        <taxon>Polyphaga</taxon>
        <taxon>Cucujiformia</taxon>
        <taxon>Chrysomeloidea</taxon>
        <taxon>Cerambycidae</taxon>
        <taxon>Lepturinae</taxon>
        <taxon>Rhagiini</taxon>
        <taxon>Rhamnusium</taxon>
    </lineage>
</organism>
<comment type="caution">
    <text evidence="1">The sequence shown here is derived from an EMBL/GenBank/DDBJ whole genome shotgun (WGS) entry which is preliminary data.</text>
</comment>
<dbReference type="Proteomes" id="UP001162156">
    <property type="component" value="Unassembled WGS sequence"/>
</dbReference>
<evidence type="ECO:0000313" key="2">
    <source>
        <dbReference type="Proteomes" id="UP001162156"/>
    </source>
</evidence>